<gene>
    <name evidence="1" type="ORF">CTEN210_17416</name>
</gene>
<keyword evidence="2" id="KW-1185">Reference proteome</keyword>
<protein>
    <submittedName>
        <fullName evidence="1">Uncharacterized protein</fullName>
    </submittedName>
</protein>
<reference evidence="1 2" key="1">
    <citation type="journal article" date="2021" name="Sci. Rep.">
        <title>The genome of the diatom Chaetoceros tenuissimus carries an ancient integrated fragment of an extant virus.</title>
        <authorList>
            <person name="Hongo Y."/>
            <person name="Kimura K."/>
            <person name="Takaki Y."/>
            <person name="Yoshida Y."/>
            <person name="Baba S."/>
            <person name="Kobayashi G."/>
            <person name="Nagasaki K."/>
            <person name="Hano T."/>
            <person name="Tomaru Y."/>
        </authorList>
    </citation>
    <scope>NUCLEOTIDE SEQUENCE [LARGE SCALE GENOMIC DNA]</scope>
    <source>
        <strain evidence="1 2">NIES-3715</strain>
    </source>
</reference>
<evidence type="ECO:0000313" key="1">
    <source>
        <dbReference type="EMBL" id="GFH60940.1"/>
    </source>
</evidence>
<sequence>MESKILKTNIRTTLILISFLVIFALFSDDDYSKPTNFRRQTSTAEMNTYDDQAGDVDEMKRGTQSMTKVPVMHTFLELDPKGFNKGHERMIESWKASWESRGWETRVLTLDDAKAHPEFETFTAKLERLELNAYEKKCYWRWMAMSALHGDEYNEEDSYFMSDYDTIPLELDAQRGLALIEESNGIFTAYDNHVPCLMQGTRSEWDRVLHLLFDSLPKSWTKVSDMLSFLKVRETLGDDAGIIWKSDVQSDFPFQNDENGEVVISCEKSKKIAVHLSHRACSDAYRNHIYPSKVMDHGILGSRGSVATYIVQEYLERCEKEDVGSLEAEEKRIEDIPLVELSLKQ</sequence>
<dbReference type="Proteomes" id="UP001054902">
    <property type="component" value="Unassembled WGS sequence"/>
</dbReference>
<name>A0AAD3DDF5_9STRA</name>
<organism evidence="1 2">
    <name type="scientific">Chaetoceros tenuissimus</name>
    <dbReference type="NCBI Taxonomy" id="426638"/>
    <lineage>
        <taxon>Eukaryota</taxon>
        <taxon>Sar</taxon>
        <taxon>Stramenopiles</taxon>
        <taxon>Ochrophyta</taxon>
        <taxon>Bacillariophyta</taxon>
        <taxon>Coscinodiscophyceae</taxon>
        <taxon>Chaetocerotophycidae</taxon>
        <taxon>Chaetocerotales</taxon>
        <taxon>Chaetocerotaceae</taxon>
        <taxon>Chaetoceros</taxon>
    </lineage>
</organism>
<accession>A0AAD3DDF5</accession>
<proteinExistence type="predicted"/>
<dbReference type="AlphaFoldDB" id="A0AAD3DDF5"/>
<dbReference type="EMBL" id="BLLK01000069">
    <property type="protein sequence ID" value="GFH60940.1"/>
    <property type="molecule type" value="Genomic_DNA"/>
</dbReference>
<evidence type="ECO:0000313" key="2">
    <source>
        <dbReference type="Proteomes" id="UP001054902"/>
    </source>
</evidence>
<comment type="caution">
    <text evidence="1">The sequence shown here is derived from an EMBL/GenBank/DDBJ whole genome shotgun (WGS) entry which is preliminary data.</text>
</comment>